<dbReference type="AlphaFoldDB" id="E3CXA5"/>
<dbReference type="OrthoDB" id="9821056at2"/>
<protein>
    <submittedName>
        <fullName evidence="1">Uncharacterized protein</fullName>
    </submittedName>
</protein>
<sequence>MRRTVGILALVVLVAAWGAAWGAPSLENVLALQTLAFPLGETEAQIRRNLGTPARTQVRTLSNPHDPRFTDRITRLVYPSLTVEVFRAGYDGREFVTELTLTSPKHRLRGGLGVGSSRTEALRFLGPPHARDGETDVWTTESEYQELRLEYRKGRISQMQFLSFPD</sequence>
<name>E3CXA5_9BACT</name>
<evidence type="ECO:0000313" key="1">
    <source>
        <dbReference type="EMBL" id="EFQ22621.1"/>
    </source>
</evidence>
<dbReference type="Proteomes" id="UP000005096">
    <property type="component" value="Chromosome"/>
</dbReference>
<proteinExistence type="predicted"/>
<evidence type="ECO:0000313" key="2">
    <source>
        <dbReference type="Proteomes" id="UP000005096"/>
    </source>
</evidence>
<dbReference type="eggNOG" id="ENOG5030NHH">
    <property type="taxonomic scope" value="Bacteria"/>
</dbReference>
<dbReference type="EMBL" id="CM001022">
    <property type="protein sequence ID" value="EFQ22621.1"/>
    <property type="molecule type" value="Genomic_DNA"/>
</dbReference>
<accession>E3CXA5</accession>
<dbReference type="STRING" id="584708.Apau_0184"/>
<dbReference type="RefSeq" id="WP_006299765.1">
    <property type="nucleotide sequence ID" value="NZ_CM001022.1"/>
</dbReference>
<gene>
    <name evidence="1" type="ORF">Apau_0184</name>
</gene>
<dbReference type="PaxDb" id="584708-Apau_0184"/>
<reference evidence="1 2" key="1">
    <citation type="journal article" date="2010" name="Stand. Genomic Sci.">
        <title>Non-contiguous finished genome sequence of Aminomonas paucivorans type strain (GLU-3).</title>
        <authorList>
            <person name="Pitluck S."/>
            <person name="Yasawong M."/>
            <person name="Held B."/>
            <person name="Lapidus A."/>
            <person name="Nolan M."/>
            <person name="Copeland A."/>
            <person name="Lucas S."/>
            <person name="Del Rio T.G."/>
            <person name="Tice H."/>
            <person name="Cheng J.F."/>
            <person name="Chertkov O."/>
            <person name="Goodwin L."/>
            <person name="Tapia R."/>
            <person name="Han C."/>
            <person name="Liolios K."/>
            <person name="Ivanova N."/>
            <person name="Mavromatis K."/>
            <person name="Ovchinnikova G."/>
            <person name="Pati A."/>
            <person name="Chen A."/>
            <person name="Palaniappan K."/>
            <person name="Land M."/>
            <person name="Hauser L."/>
            <person name="Chang Y.J."/>
            <person name="Jeffries C.D."/>
            <person name="Pukall R."/>
            <person name="Spring S."/>
            <person name="Rohde M."/>
            <person name="Sikorski J."/>
            <person name="Goker M."/>
            <person name="Woyke T."/>
            <person name="Bristow J."/>
            <person name="Eisen J.A."/>
            <person name="Markowitz V."/>
            <person name="Hugenholtz P."/>
            <person name="Kyrpides N.C."/>
            <person name="Klenk H.P."/>
        </authorList>
    </citation>
    <scope>NUCLEOTIDE SEQUENCE [LARGE SCALE GENOMIC DNA]</scope>
    <source>
        <strain evidence="1 2">DSM 12260</strain>
    </source>
</reference>
<dbReference type="HOGENOM" id="CLU_1599279_0_0_0"/>
<organism evidence="1 2">
    <name type="scientific">Aminomonas paucivorans DSM 12260</name>
    <dbReference type="NCBI Taxonomy" id="584708"/>
    <lineage>
        <taxon>Bacteria</taxon>
        <taxon>Thermotogati</taxon>
        <taxon>Synergistota</taxon>
        <taxon>Synergistia</taxon>
        <taxon>Synergistales</taxon>
        <taxon>Synergistaceae</taxon>
        <taxon>Aminomonas</taxon>
    </lineage>
</organism>
<keyword evidence="2" id="KW-1185">Reference proteome</keyword>